<dbReference type="InterPro" id="IPR012337">
    <property type="entry name" value="RNaseH-like_sf"/>
</dbReference>
<dbReference type="EMBL" id="JBAHYK010001749">
    <property type="protein sequence ID" value="KAL0566859.1"/>
    <property type="molecule type" value="Genomic_DNA"/>
</dbReference>
<gene>
    <name evidence="2" type="ORF">V5O48_015140</name>
</gene>
<evidence type="ECO:0000313" key="2">
    <source>
        <dbReference type="EMBL" id="KAL0566859.1"/>
    </source>
</evidence>
<protein>
    <recommendedName>
        <fullName evidence="1">RNase H type-1 domain-containing protein</fullName>
    </recommendedName>
</protein>
<comment type="caution">
    <text evidence="2">The sequence shown here is derived from an EMBL/GenBank/DDBJ whole genome shotgun (WGS) entry which is preliminary data.</text>
</comment>
<keyword evidence="3" id="KW-1185">Reference proteome</keyword>
<dbReference type="PROSITE" id="PS50879">
    <property type="entry name" value="RNASE_H_1"/>
    <property type="match status" value="1"/>
</dbReference>
<organism evidence="2 3">
    <name type="scientific">Marasmius crinis-equi</name>
    <dbReference type="NCBI Taxonomy" id="585013"/>
    <lineage>
        <taxon>Eukaryota</taxon>
        <taxon>Fungi</taxon>
        <taxon>Dikarya</taxon>
        <taxon>Basidiomycota</taxon>
        <taxon>Agaricomycotina</taxon>
        <taxon>Agaricomycetes</taxon>
        <taxon>Agaricomycetidae</taxon>
        <taxon>Agaricales</taxon>
        <taxon>Marasmiineae</taxon>
        <taxon>Marasmiaceae</taxon>
        <taxon>Marasmius</taxon>
    </lineage>
</organism>
<reference evidence="2 3" key="1">
    <citation type="submission" date="2024-02" db="EMBL/GenBank/DDBJ databases">
        <title>A draft genome for the cacao thread blight pathogen Marasmius crinis-equi.</title>
        <authorList>
            <person name="Cohen S.P."/>
            <person name="Baruah I.K."/>
            <person name="Amoako-Attah I."/>
            <person name="Bukari Y."/>
            <person name="Meinhardt L.W."/>
            <person name="Bailey B.A."/>
        </authorList>
    </citation>
    <scope>NUCLEOTIDE SEQUENCE [LARGE SCALE GENOMIC DNA]</scope>
    <source>
        <strain evidence="2 3">GH-76</strain>
    </source>
</reference>
<accession>A0ABR3EVC9</accession>
<dbReference type="Proteomes" id="UP001465976">
    <property type="component" value="Unassembled WGS sequence"/>
</dbReference>
<dbReference type="InterPro" id="IPR036397">
    <property type="entry name" value="RNaseH_sf"/>
</dbReference>
<dbReference type="Gene3D" id="3.30.420.10">
    <property type="entry name" value="Ribonuclease H-like superfamily/Ribonuclease H"/>
    <property type="match status" value="1"/>
</dbReference>
<feature type="domain" description="RNase H type-1" evidence="1">
    <location>
        <begin position="1"/>
        <end position="56"/>
    </location>
</feature>
<sequence>KWEDKGFIGIKNAHIIRITAARLRARKAKTSFEWVKGHAGIEGNEEADELANAGRQKTAPDLIDMTVPPELHLSGAKLNALTQSLATRAIKESKSTTTAYQEARDRKKTEKHVLKAQKAIRRNTGKPASQNQVWKSVRNKTLSRNIRQFLFMLMHGGYKVGKYWRNIPNYDERAECRHCRKPESIRHILLECNAPGQNEIWSLAKEMWENKNTPWPRLGLGTILSCGHTTFETAEGKPDPGTSRFYQILISESAYLIWKLRNQRVINDEDPATIPEIRNKWLYTMRLRYKTDLLLTNKLRYEQKALPKGLVKSTWHRVVEERDDLPYALLAGRLGV</sequence>
<evidence type="ECO:0000313" key="3">
    <source>
        <dbReference type="Proteomes" id="UP001465976"/>
    </source>
</evidence>
<feature type="non-terminal residue" evidence="2">
    <location>
        <position position="1"/>
    </location>
</feature>
<name>A0ABR3EVC9_9AGAR</name>
<dbReference type="InterPro" id="IPR002156">
    <property type="entry name" value="RNaseH_domain"/>
</dbReference>
<evidence type="ECO:0000259" key="1">
    <source>
        <dbReference type="PROSITE" id="PS50879"/>
    </source>
</evidence>
<dbReference type="Pfam" id="PF00075">
    <property type="entry name" value="RNase_H"/>
    <property type="match status" value="1"/>
</dbReference>
<dbReference type="SUPFAM" id="SSF53098">
    <property type="entry name" value="Ribonuclease H-like"/>
    <property type="match status" value="1"/>
</dbReference>
<proteinExistence type="predicted"/>